<dbReference type="EMBL" id="JAWDGP010001777">
    <property type="protein sequence ID" value="KAK3788207.1"/>
    <property type="molecule type" value="Genomic_DNA"/>
</dbReference>
<evidence type="ECO:0000313" key="3">
    <source>
        <dbReference type="Proteomes" id="UP001283361"/>
    </source>
</evidence>
<name>A0AAE1DZ84_9GAST</name>
<feature type="region of interest" description="Disordered" evidence="1">
    <location>
        <begin position="1"/>
        <end position="38"/>
    </location>
</feature>
<dbReference type="Proteomes" id="UP001283361">
    <property type="component" value="Unassembled WGS sequence"/>
</dbReference>
<feature type="compositionally biased region" description="Polar residues" evidence="1">
    <location>
        <begin position="1"/>
        <end position="20"/>
    </location>
</feature>
<comment type="caution">
    <text evidence="2">The sequence shown here is derived from an EMBL/GenBank/DDBJ whole genome shotgun (WGS) entry which is preliminary data.</text>
</comment>
<sequence length="215" mass="23872">MSPASSARLVNQASRPNSDSRLFALPAGPGVKQGSPSFTDDILTNRYTRHIALVLFMPAVSPRLCLKYQVGLPKPTLPPPHRPVRLTELTSIHKKQNLDLEMLERCGHSLQTRQNQNDHPLSLYHSLTQRRRAKIACAMHIQNALNNANIQACKVGLHDTSVEISNADNDNISNSMLKTIETSDIHFYHAINNDALLGKAEHCMGLTLDTDILIE</sequence>
<evidence type="ECO:0000313" key="2">
    <source>
        <dbReference type="EMBL" id="KAK3788207.1"/>
    </source>
</evidence>
<reference evidence="2" key="1">
    <citation type="journal article" date="2023" name="G3 (Bethesda)">
        <title>A reference genome for the long-term kleptoplast-retaining sea slug Elysia crispata morphotype clarki.</title>
        <authorList>
            <person name="Eastman K.E."/>
            <person name="Pendleton A.L."/>
            <person name="Shaikh M.A."/>
            <person name="Suttiyut T."/>
            <person name="Ogas R."/>
            <person name="Tomko P."/>
            <person name="Gavelis G."/>
            <person name="Widhalm J.R."/>
            <person name="Wisecaver J.H."/>
        </authorList>
    </citation>
    <scope>NUCLEOTIDE SEQUENCE</scope>
    <source>
        <strain evidence="2">ECLA1</strain>
    </source>
</reference>
<protein>
    <submittedName>
        <fullName evidence="2">Uncharacterized protein</fullName>
    </submittedName>
</protein>
<organism evidence="2 3">
    <name type="scientific">Elysia crispata</name>
    <name type="common">lettuce slug</name>
    <dbReference type="NCBI Taxonomy" id="231223"/>
    <lineage>
        <taxon>Eukaryota</taxon>
        <taxon>Metazoa</taxon>
        <taxon>Spiralia</taxon>
        <taxon>Lophotrochozoa</taxon>
        <taxon>Mollusca</taxon>
        <taxon>Gastropoda</taxon>
        <taxon>Heterobranchia</taxon>
        <taxon>Euthyneura</taxon>
        <taxon>Panpulmonata</taxon>
        <taxon>Sacoglossa</taxon>
        <taxon>Placobranchoidea</taxon>
        <taxon>Plakobranchidae</taxon>
        <taxon>Elysia</taxon>
    </lineage>
</organism>
<keyword evidence="3" id="KW-1185">Reference proteome</keyword>
<proteinExistence type="predicted"/>
<evidence type="ECO:0000256" key="1">
    <source>
        <dbReference type="SAM" id="MobiDB-lite"/>
    </source>
</evidence>
<dbReference type="AlphaFoldDB" id="A0AAE1DZ84"/>
<gene>
    <name evidence="2" type="ORF">RRG08_041213</name>
</gene>
<accession>A0AAE1DZ84</accession>